<keyword evidence="5 6" id="KW-0472">Membrane</keyword>
<dbReference type="PANTHER" id="PTHR30485:SF2">
    <property type="entry name" value="BLL0597 PROTEIN"/>
    <property type="match status" value="1"/>
</dbReference>
<sequence length="175" mass="19119">MKVWDLPVRALHLALIGAVAGAWLTTEKWTHWHDAIGYTALAVVLMRLVWGVAGSAHARFGQFVRGPRETFGYLGALLRGQASRHLGHNPLGGWMVLLLLGCVLAVGGTGWLCTTDRYWGDETMFALHAGLAWTLVALVALHLGGVFAMSLRHRENLVAAMLHGRKREPHEGDVS</sequence>
<keyword evidence="3 6" id="KW-0812">Transmembrane</keyword>
<dbReference type="InterPro" id="IPR011577">
    <property type="entry name" value="Cyt_b561_bac/Ni-Hgenase"/>
</dbReference>
<feature type="transmembrane region" description="Helical" evidence="6">
    <location>
        <begin position="91"/>
        <end position="111"/>
    </location>
</feature>
<evidence type="ECO:0000256" key="3">
    <source>
        <dbReference type="ARBA" id="ARBA00022692"/>
    </source>
</evidence>
<reference evidence="8 9" key="1">
    <citation type="submission" date="2023-10" db="EMBL/GenBank/DDBJ databases">
        <title>Bacteria for the degradation of biodegradable plastic PBAT(Polybutylene adipate terephthalate).</title>
        <authorList>
            <person name="Weon H.-Y."/>
            <person name="Yeon J."/>
        </authorList>
    </citation>
    <scope>NUCLEOTIDE SEQUENCE [LARGE SCALE GENOMIC DNA]</scope>
    <source>
        <strain evidence="8 9">SBD 7-3</strain>
    </source>
</reference>
<evidence type="ECO:0000313" key="9">
    <source>
        <dbReference type="Proteomes" id="UP001303946"/>
    </source>
</evidence>
<feature type="transmembrane region" description="Helical" evidence="6">
    <location>
        <begin position="36"/>
        <end position="58"/>
    </location>
</feature>
<name>A0ABZ0CU77_9BURK</name>
<keyword evidence="9" id="KW-1185">Reference proteome</keyword>
<dbReference type="InterPro" id="IPR051542">
    <property type="entry name" value="Hydrogenase_cytochrome"/>
</dbReference>
<proteinExistence type="predicted"/>
<evidence type="ECO:0000256" key="6">
    <source>
        <dbReference type="SAM" id="Phobius"/>
    </source>
</evidence>
<evidence type="ECO:0000256" key="4">
    <source>
        <dbReference type="ARBA" id="ARBA00022989"/>
    </source>
</evidence>
<feature type="transmembrane region" description="Helical" evidence="6">
    <location>
        <begin position="131"/>
        <end position="151"/>
    </location>
</feature>
<accession>A0ABZ0CU77</accession>
<dbReference type="PANTHER" id="PTHR30485">
    <property type="entry name" value="NI/FE-HYDROGENASE 1 B-TYPE CYTOCHROME SUBUNIT"/>
    <property type="match status" value="1"/>
</dbReference>
<keyword evidence="2" id="KW-1003">Cell membrane</keyword>
<evidence type="ECO:0000259" key="7">
    <source>
        <dbReference type="Pfam" id="PF01292"/>
    </source>
</evidence>
<evidence type="ECO:0000313" key="8">
    <source>
        <dbReference type="EMBL" id="WOB08542.1"/>
    </source>
</evidence>
<dbReference type="SUPFAM" id="SSF81342">
    <property type="entry name" value="Transmembrane di-heme cytochromes"/>
    <property type="match status" value="1"/>
</dbReference>
<organism evidence="8 9">
    <name type="scientific">Piscinibacter gummiphilus</name>
    <dbReference type="NCBI Taxonomy" id="946333"/>
    <lineage>
        <taxon>Bacteria</taxon>
        <taxon>Pseudomonadati</taxon>
        <taxon>Pseudomonadota</taxon>
        <taxon>Betaproteobacteria</taxon>
        <taxon>Burkholderiales</taxon>
        <taxon>Sphaerotilaceae</taxon>
        <taxon>Piscinibacter</taxon>
    </lineage>
</organism>
<evidence type="ECO:0000256" key="5">
    <source>
        <dbReference type="ARBA" id="ARBA00023136"/>
    </source>
</evidence>
<dbReference type="EMBL" id="CP136336">
    <property type="protein sequence ID" value="WOB08542.1"/>
    <property type="molecule type" value="Genomic_DNA"/>
</dbReference>
<comment type="subcellular location">
    <subcellularLocation>
        <location evidence="1">Cell membrane</location>
        <topology evidence="1">Multi-pass membrane protein</topology>
    </subcellularLocation>
</comment>
<protein>
    <submittedName>
        <fullName evidence="8">Cytochrome b/b6 domain-containing protein</fullName>
    </submittedName>
</protein>
<keyword evidence="4 6" id="KW-1133">Transmembrane helix</keyword>
<dbReference type="Gene3D" id="1.20.950.20">
    <property type="entry name" value="Transmembrane di-heme cytochromes, Chain C"/>
    <property type="match status" value="1"/>
</dbReference>
<gene>
    <name evidence="8" type="ORF">RXV79_00475</name>
</gene>
<dbReference type="RefSeq" id="WP_316701317.1">
    <property type="nucleotide sequence ID" value="NZ_CP136336.1"/>
</dbReference>
<dbReference type="InterPro" id="IPR016174">
    <property type="entry name" value="Di-haem_cyt_TM"/>
</dbReference>
<feature type="domain" description="Cytochrome b561 bacterial/Ni-hydrogenase" evidence="7">
    <location>
        <begin position="3"/>
        <end position="164"/>
    </location>
</feature>
<dbReference type="Pfam" id="PF01292">
    <property type="entry name" value="Ni_hydr_CYTB"/>
    <property type="match status" value="1"/>
</dbReference>
<dbReference type="Proteomes" id="UP001303946">
    <property type="component" value="Chromosome"/>
</dbReference>
<feature type="transmembrane region" description="Helical" evidence="6">
    <location>
        <begin position="7"/>
        <end position="24"/>
    </location>
</feature>
<evidence type="ECO:0000256" key="1">
    <source>
        <dbReference type="ARBA" id="ARBA00004651"/>
    </source>
</evidence>
<evidence type="ECO:0000256" key="2">
    <source>
        <dbReference type="ARBA" id="ARBA00022475"/>
    </source>
</evidence>